<sequence length="345" mass="35308">MPERVPEQENRARPLSAGGSLSQAMLAFGIVAAVVVLGVVHRGTVDEGGDSLATADWEWLALACAATVTMWAAGTVKQLGAMPVTPPLRKLFAVQVAANFANHLLPAGAGGMAVNMRFMRREGLSRAASVRAIGINSMAGVVTHLLLLVCAAMLAPSALTDLGARASRLGHAFTGGVGRGVALGLAIGAGAVVLPAFAVVLGRRDLRRRAAARLGRTRARLRSELRELNAVLSDPGRAAMLWLGSMVTPLLHAVALYAVLQSVDTPVPMGTVLLIYVSVSAIAAIAPSPGAVGGLDVALIAGLTGVGVSSAAAVGAVIGYRMITVWLPLVPGACVLAVLVRRRVL</sequence>
<feature type="transmembrane region" description="Helical" evidence="6">
    <location>
        <begin position="135"/>
        <end position="159"/>
    </location>
</feature>
<dbReference type="PANTHER" id="PTHR39087:SF2">
    <property type="entry name" value="UPF0104 MEMBRANE PROTEIN MJ1595"/>
    <property type="match status" value="1"/>
</dbReference>
<dbReference type="AlphaFoldDB" id="A0A939P9A5"/>
<keyword evidence="8" id="KW-1185">Reference proteome</keyword>
<evidence type="ECO:0000256" key="3">
    <source>
        <dbReference type="ARBA" id="ARBA00022692"/>
    </source>
</evidence>
<evidence type="ECO:0000256" key="5">
    <source>
        <dbReference type="ARBA" id="ARBA00023136"/>
    </source>
</evidence>
<feature type="transmembrane region" description="Helical" evidence="6">
    <location>
        <begin position="179"/>
        <end position="201"/>
    </location>
</feature>
<feature type="transmembrane region" description="Helical" evidence="6">
    <location>
        <begin position="297"/>
        <end position="317"/>
    </location>
</feature>
<gene>
    <name evidence="7" type="ORF">J4573_01130</name>
</gene>
<proteinExistence type="predicted"/>
<comment type="subcellular location">
    <subcellularLocation>
        <location evidence="1">Cell membrane</location>
        <topology evidence="1">Multi-pass membrane protein</topology>
    </subcellularLocation>
</comment>
<evidence type="ECO:0000313" key="8">
    <source>
        <dbReference type="Proteomes" id="UP000669179"/>
    </source>
</evidence>
<evidence type="ECO:0000256" key="4">
    <source>
        <dbReference type="ARBA" id="ARBA00022989"/>
    </source>
</evidence>
<accession>A0A939P9A5</accession>
<keyword evidence="5 6" id="KW-0472">Membrane</keyword>
<keyword evidence="3 6" id="KW-0812">Transmembrane</keyword>
<keyword evidence="2" id="KW-1003">Cell membrane</keyword>
<feature type="transmembrane region" description="Helical" evidence="6">
    <location>
        <begin position="266"/>
        <end position="285"/>
    </location>
</feature>
<dbReference type="InterPro" id="IPR022791">
    <property type="entry name" value="L-PG_synthase/AglD"/>
</dbReference>
<evidence type="ECO:0000256" key="1">
    <source>
        <dbReference type="ARBA" id="ARBA00004651"/>
    </source>
</evidence>
<comment type="caution">
    <text evidence="7">The sequence shown here is derived from an EMBL/GenBank/DDBJ whole genome shotgun (WGS) entry which is preliminary data.</text>
</comment>
<dbReference type="RefSeq" id="WP_208253289.1">
    <property type="nucleotide sequence ID" value="NZ_JAGEOJ010000001.1"/>
</dbReference>
<feature type="transmembrane region" description="Helical" evidence="6">
    <location>
        <begin position="52"/>
        <end position="72"/>
    </location>
</feature>
<dbReference type="GO" id="GO:0005886">
    <property type="term" value="C:plasma membrane"/>
    <property type="evidence" value="ECO:0007669"/>
    <property type="project" value="UniProtKB-SubCell"/>
</dbReference>
<organism evidence="7 8">
    <name type="scientific">Actinomadura barringtoniae</name>
    <dbReference type="NCBI Taxonomy" id="1427535"/>
    <lineage>
        <taxon>Bacteria</taxon>
        <taxon>Bacillati</taxon>
        <taxon>Actinomycetota</taxon>
        <taxon>Actinomycetes</taxon>
        <taxon>Streptosporangiales</taxon>
        <taxon>Thermomonosporaceae</taxon>
        <taxon>Actinomadura</taxon>
    </lineage>
</organism>
<evidence type="ECO:0000256" key="6">
    <source>
        <dbReference type="SAM" id="Phobius"/>
    </source>
</evidence>
<name>A0A939P9A5_9ACTN</name>
<keyword evidence="4 6" id="KW-1133">Transmembrane helix</keyword>
<dbReference type="PANTHER" id="PTHR39087">
    <property type="entry name" value="UPF0104 MEMBRANE PROTEIN MJ1595"/>
    <property type="match status" value="1"/>
</dbReference>
<feature type="transmembrane region" description="Helical" evidence="6">
    <location>
        <begin position="239"/>
        <end position="260"/>
    </location>
</feature>
<dbReference type="EMBL" id="JAGEOJ010000001">
    <property type="protein sequence ID" value="MBO2445683.1"/>
    <property type="molecule type" value="Genomic_DNA"/>
</dbReference>
<feature type="transmembrane region" description="Helical" evidence="6">
    <location>
        <begin position="92"/>
        <end position="114"/>
    </location>
</feature>
<reference evidence="7" key="1">
    <citation type="submission" date="2021-03" db="EMBL/GenBank/DDBJ databases">
        <authorList>
            <person name="Kanchanasin P."/>
            <person name="Saeng-In P."/>
            <person name="Phongsopitanun W."/>
            <person name="Yuki M."/>
            <person name="Kudo T."/>
            <person name="Ohkuma M."/>
            <person name="Tanasupawat S."/>
        </authorList>
    </citation>
    <scope>NUCLEOTIDE SEQUENCE</scope>
    <source>
        <strain evidence="7">GKU 128</strain>
    </source>
</reference>
<dbReference type="Pfam" id="PF03706">
    <property type="entry name" value="LPG_synthase_TM"/>
    <property type="match status" value="1"/>
</dbReference>
<feature type="transmembrane region" description="Helical" evidence="6">
    <location>
        <begin position="20"/>
        <end position="40"/>
    </location>
</feature>
<feature type="transmembrane region" description="Helical" evidence="6">
    <location>
        <begin position="323"/>
        <end position="340"/>
    </location>
</feature>
<evidence type="ECO:0000256" key="2">
    <source>
        <dbReference type="ARBA" id="ARBA00022475"/>
    </source>
</evidence>
<protein>
    <submittedName>
        <fullName evidence="7">Flippase-like domain-containing protein</fullName>
    </submittedName>
</protein>
<dbReference type="Proteomes" id="UP000669179">
    <property type="component" value="Unassembled WGS sequence"/>
</dbReference>
<evidence type="ECO:0000313" key="7">
    <source>
        <dbReference type="EMBL" id="MBO2445683.1"/>
    </source>
</evidence>